<accession>A0AAE0HDS1</accession>
<organism evidence="1 2">
    <name type="scientific">Chaetomium fimeti</name>
    <dbReference type="NCBI Taxonomy" id="1854472"/>
    <lineage>
        <taxon>Eukaryota</taxon>
        <taxon>Fungi</taxon>
        <taxon>Dikarya</taxon>
        <taxon>Ascomycota</taxon>
        <taxon>Pezizomycotina</taxon>
        <taxon>Sordariomycetes</taxon>
        <taxon>Sordariomycetidae</taxon>
        <taxon>Sordariales</taxon>
        <taxon>Chaetomiaceae</taxon>
        <taxon>Chaetomium</taxon>
    </lineage>
</organism>
<name>A0AAE0HDS1_9PEZI</name>
<sequence>MFMISTIKPRHGNIIQLSNIGSRILDLRSIAPLQEIVESQRPNLTPYADFYRNVHQHPEVSGMEEETARKVSTRVSAATALSVYSGIQHQKASLRVQFHAHVTPQY</sequence>
<reference evidence="1" key="1">
    <citation type="journal article" date="2023" name="Mol. Phylogenet. Evol.">
        <title>Genome-scale phylogeny and comparative genomics of the fungal order Sordariales.</title>
        <authorList>
            <person name="Hensen N."/>
            <person name="Bonometti L."/>
            <person name="Westerberg I."/>
            <person name="Brannstrom I.O."/>
            <person name="Guillou S."/>
            <person name="Cros-Aarteil S."/>
            <person name="Calhoun S."/>
            <person name="Haridas S."/>
            <person name="Kuo A."/>
            <person name="Mondo S."/>
            <person name="Pangilinan J."/>
            <person name="Riley R."/>
            <person name="LaButti K."/>
            <person name="Andreopoulos B."/>
            <person name="Lipzen A."/>
            <person name="Chen C."/>
            <person name="Yan M."/>
            <person name="Daum C."/>
            <person name="Ng V."/>
            <person name="Clum A."/>
            <person name="Steindorff A."/>
            <person name="Ohm R.A."/>
            <person name="Martin F."/>
            <person name="Silar P."/>
            <person name="Natvig D.O."/>
            <person name="Lalanne C."/>
            <person name="Gautier V."/>
            <person name="Ament-Velasquez S.L."/>
            <person name="Kruys A."/>
            <person name="Hutchinson M.I."/>
            <person name="Powell A.J."/>
            <person name="Barry K."/>
            <person name="Miller A.N."/>
            <person name="Grigoriev I.V."/>
            <person name="Debuchy R."/>
            <person name="Gladieux P."/>
            <person name="Hiltunen Thoren M."/>
            <person name="Johannesson H."/>
        </authorList>
    </citation>
    <scope>NUCLEOTIDE SEQUENCE</scope>
    <source>
        <strain evidence="1">CBS 168.71</strain>
    </source>
</reference>
<protein>
    <submittedName>
        <fullName evidence="1">Uncharacterized protein</fullName>
    </submittedName>
</protein>
<reference evidence="1" key="2">
    <citation type="submission" date="2023-06" db="EMBL/GenBank/DDBJ databases">
        <authorList>
            <consortium name="Lawrence Berkeley National Laboratory"/>
            <person name="Haridas S."/>
            <person name="Hensen N."/>
            <person name="Bonometti L."/>
            <person name="Westerberg I."/>
            <person name="Brannstrom I.O."/>
            <person name="Guillou S."/>
            <person name="Cros-Aarteil S."/>
            <person name="Calhoun S."/>
            <person name="Kuo A."/>
            <person name="Mondo S."/>
            <person name="Pangilinan J."/>
            <person name="Riley R."/>
            <person name="Labutti K."/>
            <person name="Andreopoulos B."/>
            <person name="Lipzen A."/>
            <person name="Chen C."/>
            <person name="Yanf M."/>
            <person name="Daum C."/>
            <person name="Ng V."/>
            <person name="Clum A."/>
            <person name="Steindorff A."/>
            <person name="Ohm R."/>
            <person name="Martin F."/>
            <person name="Silar P."/>
            <person name="Natvig D."/>
            <person name="Lalanne C."/>
            <person name="Gautier V."/>
            <person name="Ament-Velasquez S.L."/>
            <person name="Kruys A."/>
            <person name="Hutchinson M.I."/>
            <person name="Powell A.J."/>
            <person name="Barry K."/>
            <person name="Miller A.N."/>
            <person name="Grigoriev I.V."/>
            <person name="Debuchy R."/>
            <person name="Gladieux P."/>
            <person name="Thoren M.H."/>
            <person name="Johannesson H."/>
        </authorList>
    </citation>
    <scope>NUCLEOTIDE SEQUENCE</scope>
    <source>
        <strain evidence="1">CBS 168.71</strain>
    </source>
</reference>
<evidence type="ECO:0000313" key="2">
    <source>
        <dbReference type="Proteomes" id="UP001278766"/>
    </source>
</evidence>
<evidence type="ECO:0000313" key="1">
    <source>
        <dbReference type="EMBL" id="KAK3294596.1"/>
    </source>
</evidence>
<dbReference type="EMBL" id="JAUEPN010000005">
    <property type="protein sequence ID" value="KAK3294596.1"/>
    <property type="molecule type" value="Genomic_DNA"/>
</dbReference>
<dbReference type="Proteomes" id="UP001278766">
    <property type="component" value="Unassembled WGS sequence"/>
</dbReference>
<keyword evidence="2" id="KW-1185">Reference proteome</keyword>
<dbReference type="RefSeq" id="XP_062658110.1">
    <property type="nucleotide sequence ID" value="XM_062802412.1"/>
</dbReference>
<proteinExistence type="predicted"/>
<dbReference type="AlphaFoldDB" id="A0AAE0HDS1"/>
<dbReference type="GeneID" id="87839360"/>
<gene>
    <name evidence="1" type="ORF">B0H64DRAFT_375370</name>
</gene>
<comment type="caution">
    <text evidence="1">The sequence shown here is derived from an EMBL/GenBank/DDBJ whole genome shotgun (WGS) entry which is preliminary data.</text>
</comment>